<sequence length="1253" mass="142944">MKTKYFEELKPKLIYVFRINDNAHRDCLKIGEATMDVDPDEVDITSIAPNSNVLNKAARNRIDQYTATAGIAYELLYTESASYRKGSRTIGFNDKDVHEVLKRSGIQRKEFHNIDKGGKEWFITDLETAKRAIAAIKEGRESLNPCEISIGRSPIEFRPEQTKAITKTVKLYKKAGDKSRRMLWNAKMRFGKTLSALQVAKEMQFSRTLILTHRPVVDAGWFEDFDKIFYDSPGYAYGSKNHGSSFASLESRHKREGLRYVFFASMQDLRGSETVGGKFDKNDDIFSTPWDYIIIDEAHEGTQTALGKAVIAELTKNSTKILQLSGTPFNLMDDATEEEMFTWDYTMEQQAKQEWDQNHFGDPNPYAGLPRMNIYTYDLGRLLCDFADEDIAFNFKEFFRTNDNGEFLHHADVFRFLNLLTKEDPESMYPFANAKYRNIFCHTLWMVPGLKAAKALSAMLKEHPVFGNFDIVNVAGDGDEEEDREEALKKVNKAISEAQHGTITLSCGRLTTGVSVPQWMGVLMLLGSFNTAASAYMQTIFRVQTPYSINGLVKEDCYVFDFAPDRTLQVLASVPRVSHKAGKTTDAQREALGDFLNFCPVIGMEGSMMKPYDANKMMEQLKKVYVERVVRNGFEDGYLYTDELLKLDEVAVKDFKELKGIIGQTKAIGNSGNIDINAQGLTNEEYEEKEKLEKKKKKELTDEEKVRLEELKKKKKLKEDAVSILRGISIRMPLLIYGARIENEDEQLTIENFTSLVDPQSWEEFMPRGVTKTTFNKFKRYYDPDIFAAAGKRIRAMARAADRLTIEERIERITDIFSTFRNPDKETVLTPWRVVNMHMSDTLGGYTFFNEDFSETITELRYVEHHKVTDEVFAPGSHLLEINSKSGLYPLYLAYNLYRRVCKDAMFSPQTLDEHLAIWDKVVSESIFVICKTPMAKAITRRTLMGFRKGSVNMWAPEDLINKIKNQPELFIKKVHNLVGKDVKINAIVGNPPYQEVVAQKETANGQKRSSSIFQYFQTISDRLGRYTSLIYPGARWIHRSGKGLEQFGLSQINDPHLCLLKFFPDSTDVFKEVGIADGLSIVMKDTHKESNGFKYIYSKNGKDITVYADNPKEDLFPLNPLDNEIVSCLDVIIGKYNTLHESVLSQKLFSIESDFVERNPTLVREYNEGDYFDPELEIKLFTNDKAGKSGRARWYVASKDVITTGLEHLNRWKVIVSSANAGGQKRSNQIAIVDNHSAFGRSRVALKTFATE</sequence>
<comment type="caution">
    <text evidence="3">The sequence shown here is derived from an EMBL/GenBank/DDBJ whole genome shotgun (WGS) entry which is preliminary data.</text>
</comment>
<dbReference type="GO" id="GO:0016787">
    <property type="term" value="F:hydrolase activity"/>
    <property type="evidence" value="ECO:0007669"/>
    <property type="project" value="InterPro"/>
</dbReference>
<dbReference type="GO" id="GO:0009007">
    <property type="term" value="F:site-specific DNA-methyltransferase (adenine-specific) activity"/>
    <property type="evidence" value="ECO:0007669"/>
    <property type="project" value="UniProtKB-EC"/>
</dbReference>
<dbReference type="PROSITE" id="PS00092">
    <property type="entry name" value="N6_MTASE"/>
    <property type="match status" value="1"/>
</dbReference>
<dbReference type="GO" id="GO:0032259">
    <property type="term" value="P:methylation"/>
    <property type="evidence" value="ECO:0007669"/>
    <property type="project" value="InterPro"/>
</dbReference>
<accession>E1GUZ3</accession>
<keyword evidence="3" id="KW-0378">Hydrolase</keyword>
<evidence type="ECO:0000313" key="3">
    <source>
        <dbReference type="EMBL" id="EFN91519.1"/>
    </source>
</evidence>
<dbReference type="InterPro" id="IPR014001">
    <property type="entry name" value="Helicase_ATP-bd"/>
</dbReference>
<gene>
    <name evidence="3" type="ORF">HMPREF9018_0109</name>
</gene>
<dbReference type="AlphaFoldDB" id="E1GUZ3"/>
<dbReference type="RefSeq" id="WP_008448238.1">
    <property type="nucleotide sequence ID" value="NZ_ADFQ01000034.1"/>
</dbReference>
<dbReference type="Gene3D" id="3.40.50.300">
    <property type="entry name" value="P-loop containing nucleotide triphosphate hydrolases"/>
    <property type="match status" value="1"/>
</dbReference>
<dbReference type="GO" id="GO:0006304">
    <property type="term" value="P:DNA modification"/>
    <property type="evidence" value="ECO:0007669"/>
    <property type="project" value="InterPro"/>
</dbReference>
<dbReference type="Proteomes" id="UP000016016">
    <property type="component" value="Unassembled WGS sequence"/>
</dbReference>
<feature type="domain" description="Helicase ATP-binding" evidence="2">
    <location>
        <begin position="173"/>
        <end position="346"/>
    </location>
</feature>
<dbReference type="InterPro" id="IPR002052">
    <property type="entry name" value="DNA_methylase_N6_adenine_CS"/>
</dbReference>
<proteinExistence type="predicted"/>
<dbReference type="InterPro" id="IPR011639">
    <property type="entry name" value="MethylTrfase_TaqI-like_dom"/>
</dbReference>
<keyword evidence="3" id="KW-0540">Nuclease</keyword>
<dbReference type="SMART" id="SM00487">
    <property type="entry name" value="DEXDc"/>
    <property type="match status" value="1"/>
</dbReference>
<evidence type="ECO:0000313" key="4">
    <source>
        <dbReference type="Proteomes" id="UP000016016"/>
    </source>
</evidence>
<keyword evidence="1" id="KW-0175">Coiled coil</keyword>
<dbReference type="GO" id="GO:0004519">
    <property type="term" value="F:endonuclease activity"/>
    <property type="evidence" value="ECO:0007669"/>
    <property type="project" value="UniProtKB-KW"/>
</dbReference>
<evidence type="ECO:0000256" key="1">
    <source>
        <dbReference type="SAM" id="Coils"/>
    </source>
</evidence>
<name>E1GUZ3_9BACT</name>
<dbReference type="Pfam" id="PF07669">
    <property type="entry name" value="Eco57I"/>
    <property type="match status" value="1"/>
</dbReference>
<dbReference type="PROSITE" id="PS51192">
    <property type="entry name" value="HELICASE_ATP_BIND_1"/>
    <property type="match status" value="1"/>
</dbReference>
<dbReference type="Pfam" id="PF04851">
    <property type="entry name" value="ResIII"/>
    <property type="match status" value="1"/>
</dbReference>
<feature type="coiled-coil region" evidence="1">
    <location>
        <begin position="683"/>
        <end position="721"/>
    </location>
</feature>
<dbReference type="GO" id="GO:0005524">
    <property type="term" value="F:ATP binding"/>
    <property type="evidence" value="ECO:0007669"/>
    <property type="project" value="InterPro"/>
</dbReference>
<dbReference type="GO" id="GO:0003677">
    <property type="term" value="F:DNA binding"/>
    <property type="evidence" value="ECO:0007669"/>
    <property type="project" value="InterPro"/>
</dbReference>
<organism evidence="3 4">
    <name type="scientific">Prevotella amnii CRIS 21A-A</name>
    <dbReference type="NCBI Taxonomy" id="679191"/>
    <lineage>
        <taxon>Bacteria</taxon>
        <taxon>Pseudomonadati</taxon>
        <taxon>Bacteroidota</taxon>
        <taxon>Bacteroidia</taxon>
        <taxon>Bacteroidales</taxon>
        <taxon>Prevotellaceae</taxon>
        <taxon>Prevotella</taxon>
    </lineage>
</organism>
<dbReference type="EMBL" id="ADFQ01000034">
    <property type="protein sequence ID" value="EFN91519.1"/>
    <property type="molecule type" value="Genomic_DNA"/>
</dbReference>
<dbReference type="SUPFAM" id="SSF52540">
    <property type="entry name" value="P-loop containing nucleoside triphosphate hydrolases"/>
    <property type="match status" value="1"/>
</dbReference>
<protein>
    <submittedName>
        <fullName evidence="3">Eco57I restriction endonuclease</fullName>
    </submittedName>
</protein>
<evidence type="ECO:0000259" key="2">
    <source>
        <dbReference type="PROSITE" id="PS51192"/>
    </source>
</evidence>
<dbReference type="eggNOG" id="COG1061">
    <property type="taxonomic scope" value="Bacteria"/>
</dbReference>
<keyword evidence="3" id="KW-0255">Endonuclease</keyword>
<reference evidence="3 4" key="1">
    <citation type="submission" date="2010-09" db="EMBL/GenBank/DDBJ databases">
        <authorList>
            <person name="Harkins D.M."/>
            <person name="Madupu R."/>
            <person name="Durkin A.S."/>
            <person name="Torralba M."/>
            <person name="Methe B."/>
            <person name="Sutton G.G."/>
            <person name="Nelson K.E."/>
        </authorList>
    </citation>
    <scope>NUCLEOTIDE SEQUENCE [LARGE SCALE GENOMIC DNA]</scope>
    <source>
        <strain evidence="3 4">CRIS 21A-A</strain>
    </source>
</reference>
<dbReference type="InterPro" id="IPR006935">
    <property type="entry name" value="Helicase/UvrB_N"/>
</dbReference>
<dbReference type="InterPro" id="IPR027417">
    <property type="entry name" value="P-loop_NTPase"/>
</dbReference>